<dbReference type="InterPro" id="IPR011006">
    <property type="entry name" value="CheY-like_superfamily"/>
</dbReference>
<feature type="domain" description="ANTAR" evidence="5">
    <location>
        <begin position="164"/>
        <end position="225"/>
    </location>
</feature>
<dbReference type="Proteomes" id="UP000239485">
    <property type="component" value="Unassembled WGS sequence"/>
</dbReference>
<evidence type="ECO:0000256" key="2">
    <source>
        <dbReference type="ARBA" id="ARBA00022777"/>
    </source>
</evidence>
<reference evidence="6 7" key="1">
    <citation type="submission" date="2018-02" db="EMBL/GenBank/DDBJ databases">
        <title>Genomic Encyclopedia of Archaeal and Bacterial Type Strains, Phase II (KMG-II): from individual species to whole genera.</title>
        <authorList>
            <person name="Goeker M."/>
        </authorList>
    </citation>
    <scope>NUCLEOTIDE SEQUENCE [LARGE SCALE GENOMIC DNA]</scope>
    <source>
        <strain evidence="6 7">DSM 22857</strain>
    </source>
</reference>
<comment type="caution">
    <text evidence="6">The sequence shown here is derived from an EMBL/GenBank/DDBJ whole genome shotgun (WGS) entry which is preliminary data.</text>
</comment>
<evidence type="ECO:0000256" key="4">
    <source>
        <dbReference type="ARBA" id="ARBA00023163"/>
    </source>
</evidence>
<dbReference type="InterPro" id="IPR029016">
    <property type="entry name" value="GAF-like_dom_sf"/>
</dbReference>
<dbReference type="Gene3D" id="1.10.10.10">
    <property type="entry name" value="Winged helix-like DNA-binding domain superfamily/Winged helix DNA-binding domain"/>
    <property type="match status" value="1"/>
</dbReference>
<dbReference type="InterPro" id="IPR003018">
    <property type="entry name" value="GAF"/>
</dbReference>
<evidence type="ECO:0000313" key="6">
    <source>
        <dbReference type="EMBL" id="PPK93383.1"/>
    </source>
</evidence>
<keyword evidence="2" id="KW-0418">Kinase</keyword>
<dbReference type="SMART" id="SM00065">
    <property type="entry name" value="GAF"/>
    <property type="match status" value="1"/>
</dbReference>
<dbReference type="InterPro" id="IPR012074">
    <property type="entry name" value="GAF_ANTAR"/>
</dbReference>
<evidence type="ECO:0000313" key="7">
    <source>
        <dbReference type="Proteomes" id="UP000239485"/>
    </source>
</evidence>
<dbReference type="PROSITE" id="PS50921">
    <property type="entry name" value="ANTAR"/>
    <property type="match status" value="1"/>
</dbReference>
<evidence type="ECO:0000256" key="1">
    <source>
        <dbReference type="ARBA" id="ARBA00022679"/>
    </source>
</evidence>
<keyword evidence="7" id="KW-1185">Reference proteome</keyword>
<evidence type="ECO:0000259" key="5">
    <source>
        <dbReference type="PROSITE" id="PS50921"/>
    </source>
</evidence>
<dbReference type="OrthoDB" id="4629915at2"/>
<accession>A0A2S6IGP6</accession>
<dbReference type="SUPFAM" id="SSF55781">
    <property type="entry name" value="GAF domain-like"/>
    <property type="match status" value="1"/>
</dbReference>
<dbReference type="Gene3D" id="3.30.450.40">
    <property type="match status" value="1"/>
</dbReference>
<keyword evidence="3" id="KW-0805">Transcription regulation</keyword>
<gene>
    <name evidence="6" type="ORF">CLV92_11011</name>
</gene>
<protein>
    <submittedName>
        <fullName evidence="6">GAF domain-containing protein</fullName>
    </submittedName>
</protein>
<dbReference type="SUPFAM" id="SSF52172">
    <property type="entry name" value="CheY-like"/>
    <property type="match status" value="1"/>
</dbReference>
<dbReference type="EMBL" id="PTJD01000010">
    <property type="protein sequence ID" value="PPK93383.1"/>
    <property type="molecule type" value="Genomic_DNA"/>
</dbReference>
<dbReference type="AlphaFoldDB" id="A0A2S6IGP6"/>
<dbReference type="Pfam" id="PF13185">
    <property type="entry name" value="GAF_2"/>
    <property type="match status" value="1"/>
</dbReference>
<dbReference type="RefSeq" id="WP_104433601.1">
    <property type="nucleotide sequence ID" value="NZ_PTJD01000010.1"/>
</dbReference>
<dbReference type="Pfam" id="PF03861">
    <property type="entry name" value="ANTAR"/>
    <property type="match status" value="1"/>
</dbReference>
<dbReference type="GO" id="GO:0016301">
    <property type="term" value="F:kinase activity"/>
    <property type="evidence" value="ECO:0007669"/>
    <property type="project" value="UniProtKB-KW"/>
</dbReference>
<proteinExistence type="predicted"/>
<name>A0A2S6IGP6_9ACTN</name>
<dbReference type="GO" id="GO:0003723">
    <property type="term" value="F:RNA binding"/>
    <property type="evidence" value="ECO:0007669"/>
    <property type="project" value="InterPro"/>
</dbReference>
<evidence type="ECO:0000256" key="3">
    <source>
        <dbReference type="ARBA" id="ARBA00023015"/>
    </source>
</evidence>
<sequence>MPQLPPSATTALLGVRLGEGSLEDVLHQLVVIARDCLHGADEVSTTLVRSGRPWTAAHTGRLALDADELQYEHGYGPCIEAGLTGTVLLIEDTRSETRWPDYTAHVAAHGVRSSLSVPLPVQTEIVGALNCYSRKPGAFSDEDIAVAHELASHLAVAVGNAVAYTGAAQLAEQMRTAMDSRAVIDQAMGVIMAQNRCDAQAAFRILTRASQNRNVKLRDLAAGIVAGVAQPTGS</sequence>
<organism evidence="6 7">
    <name type="scientific">Kineococcus xinjiangensis</name>
    <dbReference type="NCBI Taxonomy" id="512762"/>
    <lineage>
        <taxon>Bacteria</taxon>
        <taxon>Bacillati</taxon>
        <taxon>Actinomycetota</taxon>
        <taxon>Actinomycetes</taxon>
        <taxon>Kineosporiales</taxon>
        <taxon>Kineosporiaceae</taxon>
        <taxon>Kineococcus</taxon>
    </lineage>
</organism>
<dbReference type="PIRSF" id="PIRSF036625">
    <property type="entry name" value="GAF_ANTAR"/>
    <property type="match status" value="1"/>
</dbReference>
<dbReference type="InterPro" id="IPR005561">
    <property type="entry name" value="ANTAR"/>
</dbReference>
<keyword evidence="1" id="KW-0808">Transferase</keyword>
<dbReference type="SMART" id="SM01012">
    <property type="entry name" value="ANTAR"/>
    <property type="match status" value="1"/>
</dbReference>
<keyword evidence="4" id="KW-0804">Transcription</keyword>
<dbReference type="InterPro" id="IPR036388">
    <property type="entry name" value="WH-like_DNA-bd_sf"/>
</dbReference>